<sequence>MKLQVFRVSTLFLLFGLFASSIDLVTSENVLFILPIASKSHKRAYEPLINALAARNHQVTVVSPVKLGKDRENVREIVTNTSIFDRFSDPLKLRAQGTLSMMFQSYDFVFEACQRAYREEEFLSLYKEKFDLVFLNAFMNDPFYGFIYKTGAPYILLTPQAAPTSLTEFVGNVMPSSFVPSAMLPFRDEMSFKERAINFLFNLLLDLYVGATMNHKIEAVYRKELGEDLPSLDVFRRNASMIFTNSHFTQTFPRPLLPDVVEIGGMHCKPAKALPKDLQEFADGAKDGLILFSLGSIVQGNQMPDSTRKVFMNVFSRLKQRVLWKWETEVMSDLPSNVKLSKWVPQQDILGHPNLRLFMTHGGLLSTQEAIYHGSPLLAIPIFGDQNLNAHQAELGGFALTIEILDVTEEDLETKIRELLENKKYAENAKKLSKVFRDQPETPVERAVFWSEYVMRHNGAHHMRSAARKLNMFQYHSIDVFAVLIISLLVILWVVKLATVKIIKVICCRRAKSVEKKNQ</sequence>
<reference evidence="7" key="1">
    <citation type="submission" date="2021-06" db="EMBL/GenBank/DDBJ databases">
        <authorList>
            <person name="Hodson N. C."/>
            <person name="Mongue J. A."/>
            <person name="Jaron S. K."/>
        </authorList>
    </citation>
    <scope>NUCLEOTIDE SEQUENCE</scope>
</reference>
<keyword evidence="5" id="KW-0472">Membrane</keyword>
<evidence type="ECO:0000256" key="6">
    <source>
        <dbReference type="SAM" id="Coils"/>
    </source>
</evidence>
<comment type="similarity">
    <text evidence="1 4">Belongs to the UDP-glycosyltransferase family.</text>
</comment>
<evidence type="ECO:0000256" key="5">
    <source>
        <dbReference type="RuleBase" id="RU362059"/>
    </source>
</evidence>
<organism evidence="7 8">
    <name type="scientific">Allacma fusca</name>
    <dbReference type="NCBI Taxonomy" id="39272"/>
    <lineage>
        <taxon>Eukaryota</taxon>
        <taxon>Metazoa</taxon>
        <taxon>Ecdysozoa</taxon>
        <taxon>Arthropoda</taxon>
        <taxon>Hexapoda</taxon>
        <taxon>Collembola</taxon>
        <taxon>Symphypleona</taxon>
        <taxon>Sminthuridae</taxon>
        <taxon>Allacma</taxon>
    </lineage>
</organism>
<evidence type="ECO:0000313" key="7">
    <source>
        <dbReference type="EMBL" id="CAG7719991.1"/>
    </source>
</evidence>
<dbReference type="PANTHER" id="PTHR48043:SF159">
    <property type="entry name" value="EG:EG0003.4 PROTEIN-RELATED"/>
    <property type="match status" value="1"/>
</dbReference>
<evidence type="ECO:0000313" key="8">
    <source>
        <dbReference type="Proteomes" id="UP000708208"/>
    </source>
</evidence>
<dbReference type="GO" id="GO:0015020">
    <property type="term" value="F:glucuronosyltransferase activity"/>
    <property type="evidence" value="ECO:0007669"/>
    <property type="project" value="UniProtKB-EC"/>
</dbReference>
<dbReference type="InterPro" id="IPR050271">
    <property type="entry name" value="UDP-glycosyltransferase"/>
</dbReference>
<keyword evidence="5" id="KW-1133">Transmembrane helix</keyword>
<dbReference type="FunFam" id="3.40.50.2000:FF:000050">
    <property type="entry name" value="UDP-glucuronosyltransferase"/>
    <property type="match status" value="1"/>
</dbReference>
<dbReference type="Pfam" id="PF00201">
    <property type="entry name" value="UDPGT"/>
    <property type="match status" value="1"/>
</dbReference>
<dbReference type="Proteomes" id="UP000708208">
    <property type="component" value="Unassembled WGS sequence"/>
</dbReference>
<comment type="subcellular location">
    <subcellularLocation>
        <location evidence="5">Membrane</location>
        <topology evidence="5">Single-pass membrane protein</topology>
    </subcellularLocation>
</comment>
<dbReference type="GO" id="GO:0016020">
    <property type="term" value="C:membrane"/>
    <property type="evidence" value="ECO:0007669"/>
    <property type="project" value="UniProtKB-SubCell"/>
</dbReference>
<feature type="transmembrane region" description="Helical" evidence="5">
    <location>
        <begin position="473"/>
        <end position="495"/>
    </location>
</feature>
<keyword evidence="2 4" id="KW-0328">Glycosyltransferase</keyword>
<dbReference type="CDD" id="cd03784">
    <property type="entry name" value="GT1_Gtf-like"/>
    <property type="match status" value="1"/>
</dbReference>
<dbReference type="EMBL" id="CAJVCH010066145">
    <property type="protein sequence ID" value="CAG7719991.1"/>
    <property type="molecule type" value="Genomic_DNA"/>
</dbReference>
<accession>A0A8J2JH17</accession>
<dbReference type="InterPro" id="IPR002213">
    <property type="entry name" value="UDP_glucos_trans"/>
</dbReference>
<dbReference type="PANTHER" id="PTHR48043">
    <property type="entry name" value="EG:EG0003.4 PROTEIN-RELATED"/>
    <property type="match status" value="1"/>
</dbReference>
<dbReference type="EC" id="2.4.1.17" evidence="5"/>
<evidence type="ECO:0000256" key="2">
    <source>
        <dbReference type="ARBA" id="ARBA00022676"/>
    </source>
</evidence>
<feature type="signal peptide" evidence="5">
    <location>
        <begin position="1"/>
        <end position="27"/>
    </location>
</feature>
<dbReference type="InterPro" id="IPR035595">
    <property type="entry name" value="UDP_glycos_trans_CS"/>
</dbReference>
<keyword evidence="5" id="KW-0812">Transmembrane</keyword>
<protein>
    <recommendedName>
        <fullName evidence="5">UDP-glucuronosyltransferase</fullName>
        <ecNumber evidence="5">2.4.1.17</ecNumber>
    </recommendedName>
</protein>
<feature type="coiled-coil region" evidence="6">
    <location>
        <begin position="402"/>
        <end position="429"/>
    </location>
</feature>
<dbReference type="PROSITE" id="PS00375">
    <property type="entry name" value="UDPGT"/>
    <property type="match status" value="1"/>
</dbReference>
<proteinExistence type="inferred from homology"/>
<evidence type="ECO:0000256" key="1">
    <source>
        <dbReference type="ARBA" id="ARBA00009995"/>
    </source>
</evidence>
<keyword evidence="5" id="KW-0732">Signal</keyword>
<feature type="chain" id="PRO_5035489670" description="UDP-glucuronosyltransferase" evidence="5">
    <location>
        <begin position="28"/>
        <end position="519"/>
    </location>
</feature>
<keyword evidence="3 4" id="KW-0808">Transferase</keyword>
<keyword evidence="6" id="KW-0175">Coiled coil</keyword>
<name>A0A8J2JH17_9HEXA</name>
<comment type="catalytic activity">
    <reaction evidence="5">
        <text>glucuronate acceptor + UDP-alpha-D-glucuronate = acceptor beta-D-glucuronoside + UDP + H(+)</text>
        <dbReference type="Rhea" id="RHEA:21032"/>
        <dbReference type="ChEBI" id="CHEBI:15378"/>
        <dbReference type="ChEBI" id="CHEBI:58052"/>
        <dbReference type="ChEBI" id="CHEBI:58223"/>
        <dbReference type="ChEBI" id="CHEBI:132367"/>
        <dbReference type="ChEBI" id="CHEBI:132368"/>
        <dbReference type="EC" id="2.4.1.17"/>
    </reaction>
</comment>
<keyword evidence="8" id="KW-1185">Reference proteome</keyword>
<dbReference type="AlphaFoldDB" id="A0A8J2JH17"/>
<evidence type="ECO:0000256" key="4">
    <source>
        <dbReference type="RuleBase" id="RU003718"/>
    </source>
</evidence>
<gene>
    <name evidence="7" type="ORF">AFUS01_LOCUS9284</name>
</gene>
<comment type="caution">
    <text evidence="7">The sequence shown here is derived from an EMBL/GenBank/DDBJ whole genome shotgun (WGS) entry which is preliminary data.</text>
</comment>
<evidence type="ECO:0000256" key="3">
    <source>
        <dbReference type="ARBA" id="ARBA00022679"/>
    </source>
</evidence>
<dbReference type="OrthoDB" id="5835829at2759"/>